<evidence type="ECO:0000313" key="2">
    <source>
        <dbReference type="EMBL" id="CCG44868.1"/>
    </source>
</evidence>
<evidence type="ECO:0000313" key="3">
    <source>
        <dbReference type="Proteomes" id="UP000007397"/>
    </source>
</evidence>
<dbReference type="RefSeq" id="WP_014642764.1">
    <property type="nucleotide sequence ID" value="NC_017668.1"/>
</dbReference>
<dbReference type="HOGENOM" id="CLU_2916145_0_0_9"/>
<dbReference type="Proteomes" id="UP000007397">
    <property type="component" value="Chromosome"/>
</dbReference>
<feature type="transmembrane region" description="Helical" evidence="1">
    <location>
        <begin position="7"/>
        <end position="24"/>
    </location>
</feature>
<organism evidence="2 3">
    <name type="scientific">Halobacillus halophilus (strain ATCC 35676 / DSM 2266 / JCM 20832 / KCTC 3685 / LMG 17431 / NBRC 102448 / NCIMB 2269)</name>
    <name type="common">Sporosarcina halophila</name>
    <dbReference type="NCBI Taxonomy" id="866895"/>
    <lineage>
        <taxon>Bacteria</taxon>
        <taxon>Bacillati</taxon>
        <taxon>Bacillota</taxon>
        <taxon>Bacilli</taxon>
        <taxon>Bacillales</taxon>
        <taxon>Bacillaceae</taxon>
        <taxon>Halobacillus</taxon>
    </lineage>
</organism>
<dbReference type="EMBL" id="HE717023">
    <property type="protein sequence ID" value="CCG44868.1"/>
    <property type="molecule type" value="Genomic_DNA"/>
</dbReference>
<sequence>MDKRSVVLPIGIIATIIILFIGITDYMDDGGSLLIKCLIAVVGIWIAVKNTFKRRGNKESD</sequence>
<protein>
    <submittedName>
        <fullName evidence="2">Uncharacterized protein</fullName>
    </submittedName>
</protein>
<reference evidence="2 3" key="1">
    <citation type="journal article" date="2013" name="Environ. Microbiol.">
        <title>Chloride and organic osmolytes: a hybrid strategy to cope with elevated salinities by the moderately halophilic, chloride-dependent bacterium Halobacillus halophilus.</title>
        <authorList>
            <person name="Saum S.H."/>
            <person name="Pfeiffer F."/>
            <person name="Palm P."/>
            <person name="Rampp M."/>
            <person name="Schuster S.C."/>
            <person name="Muller V."/>
            <person name="Oesterhelt D."/>
        </authorList>
    </citation>
    <scope>NUCLEOTIDE SEQUENCE [LARGE SCALE GENOMIC DNA]</scope>
    <source>
        <strain evidence="3">ATCC 35676 / DSM 2266 / JCM 20832 / KCTC 3685 / LMG 17431 / NBRC 102448 / NCIMB 2269</strain>
    </source>
</reference>
<proteinExistence type="predicted"/>
<keyword evidence="1" id="KW-0472">Membrane</keyword>
<accession>I0JL48</accession>
<evidence type="ECO:0000256" key="1">
    <source>
        <dbReference type="SAM" id="Phobius"/>
    </source>
</evidence>
<keyword evidence="3" id="KW-1185">Reference proteome</keyword>
<name>I0JL48_HALH3</name>
<keyword evidence="1" id="KW-0812">Transmembrane</keyword>
<dbReference type="AlphaFoldDB" id="I0JL48"/>
<dbReference type="PATRIC" id="fig|866895.3.peg.1534"/>
<keyword evidence="1" id="KW-1133">Transmembrane helix</keyword>
<feature type="transmembrane region" description="Helical" evidence="1">
    <location>
        <begin position="30"/>
        <end position="48"/>
    </location>
</feature>
<gene>
    <name evidence="2" type="ordered locus">HBHAL_2523</name>
</gene>
<dbReference type="KEGG" id="hhd:HBHAL_2523"/>